<protein>
    <submittedName>
        <fullName evidence="1">Uncharacterized protein</fullName>
    </submittedName>
</protein>
<dbReference type="AlphaFoldDB" id="A0A7G3B3Z7"/>
<reference evidence="1" key="1">
    <citation type="journal article" date="2020" name="BMC">
        <title>Leishmania infection induces a limited differential gene expression in the sand fly midgut.</title>
        <authorList>
            <person name="Coutinho-Abreu I.V."/>
            <person name="Serafim T.D."/>
            <person name="Meneses C."/>
            <person name="Kamhawi S."/>
            <person name="Oliveira F."/>
            <person name="Valenzuela J.G."/>
        </authorList>
    </citation>
    <scope>NUCLEOTIDE SEQUENCE</scope>
    <source>
        <strain evidence="1">Jacobina</strain>
        <tissue evidence="1">Midgut</tissue>
    </source>
</reference>
<organism evidence="1">
    <name type="scientific">Lutzomyia longipalpis</name>
    <name type="common">Sand fly</name>
    <dbReference type="NCBI Taxonomy" id="7200"/>
    <lineage>
        <taxon>Eukaryota</taxon>
        <taxon>Metazoa</taxon>
        <taxon>Ecdysozoa</taxon>
        <taxon>Arthropoda</taxon>
        <taxon>Hexapoda</taxon>
        <taxon>Insecta</taxon>
        <taxon>Pterygota</taxon>
        <taxon>Neoptera</taxon>
        <taxon>Endopterygota</taxon>
        <taxon>Diptera</taxon>
        <taxon>Nematocera</taxon>
        <taxon>Psychodoidea</taxon>
        <taxon>Psychodidae</taxon>
        <taxon>Lutzomyia</taxon>
        <taxon>Lutzomyia</taxon>
    </lineage>
</organism>
<accession>A0A7G3B3Z7</accession>
<proteinExistence type="predicted"/>
<dbReference type="EMBL" id="GITU01010436">
    <property type="protein sequence ID" value="MBC1179139.1"/>
    <property type="molecule type" value="Transcribed_RNA"/>
</dbReference>
<sequence>MSSLARRRHATNHSLSRSDSQQYFLHHLHHLHPLMPQDAHQLCAPGQIPILQVLSCASSAQALQKKFHRDFRIW</sequence>
<name>A0A7G3B3Z7_LUTLO</name>
<evidence type="ECO:0000313" key="1">
    <source>
        <dbReference type="EMBL" id="MBC1179139.1"/>
    </source>
</evidence>